<evidence type="ECO:0000256" key="1">
    <source>
        <dbReference type="ARBA" id="ARBA00022670"/>
    </source>
</evidence>
<name>A0A1H0WMN2_9PSEU</name>
<dbReference type="STRING" id="641025.SAMN05421507_12097"/>
<evidence type="ECO:0000256" key="3">
    <source>
        <dbReference type="ARBA" id="ARBA00022801"/>
    </source>
</evidence>
<organism evidence="5 6">
    <name type="scientific">Lentzea jiangxiensis</name>
    <dbReference type="NCBI Taxonomy" id="641025"/>
    <lineage>
        <taxon>Bacteria</taxon>
        <taxon>Bacillati</taxon>
        <taxon>Actinomycetota</taxon>
        <taxon>Actinomycetes</taxon>
        <taxon>Pseudonocardiales</taxon>
        <taxon>Pseudonocardiaceae</taxon>
        <taxon>Lentzea</taxon>
    </lineage>
</organism>
<keyword evidence="6" id="KW-1185">Reference proteome</keyword>
<dbReference type="InterPro" id="IPR008761">
    <property type="entry name" value="Peptidase_S37"/>
</dbReference>
<evidence type="ECO:0000313" key="5">
    <source>
        <dbReference type="EMBL" id="SDP91775.1"/>
    </source>
</evidence>
<proteinExistence type="predicted"/>
<feature type="chain" id="PRO_5011742102" evidence="4">
    <location>
        <begin position="24"/>
        <end position="457"/>
    </location>
</feature>
<accession>A0A1H0WMN2</accession>
<sequence length="457" mass="50188">MVNRLARSLLAFGLASAQVAATAAVVSAAPDIEDRLAALPGVRIISEATSGTARTFVLGIEQPADHRKPRGQKFEQRFSLLHKAEAKPMVLHTSGYHLSGTVSASEPARLVDGNQISVEQRFFAPSRPSPADWDDLTIWQAANDHHRIVTAFKKIYGAKWLSTGASKGGMTSIYHRRFFPRDVDATIAYVAPNDVVNDRDVYGEFIRDVGDDPSCNRRLEGVQRQVLQHRDEFVARLEAKGYTYGQFGGAHRALEVLVLDTPFTFWQYGTQDQCALVPGAGASVDDLWTFIDRTVGFDFYTDAGVAPYETYYYQAGTQLGWPEADESAVRDLLRHPGSSVPRTMVPDSIRFPRFDRRAMADIDRWVRHQGSRLLFVNGENDPWSAEPFTLGRGTRDSLSFTVPGGNHGANIARLPEADRATATAAVLRWAGVSSAPAAALAVDEGPDSLDALRARRG</sequence>
<keyword evidence="1" id="KW-0645">Protease</keyword>
<dbReference type="PANTHER" id="PTHR11010:SF38">
    <property type="entry name" value="LYSOSOMAL PRO-X CARBOXYPEPTIDASE"/>
    <property type="match status" value="1"/>
</dbReference>
<dbReference type="InterPro" id="IPR029058">
    <property type="entry name" value="AB_hydrolase_fold"/>
</dbReference>
<dbReference type="PANTHER" id="PTHR11010">
    <property type="entry name" value="PROTEASE S28 PRO-X CARBOXYPEPTIDASE-RELATED"/>
    <property type="match status" value="1"/>
</dbReference>
<evidence type="ECO:0000256" key="2">
    <source>
        <dbReference type="ARBA" id="ARBA00022729"/>
    </source>
</evidence>
<dbReference type="AlphaFoldDB" id="A0A1H0WMN2"/>
<dbReference type="Gene3D" id="3.40.50.1820">
    <property type="entry name" value="alpha/beta hydrolase"/>
    <property type="match status" value="2"/>
</dbReference>
<dbReference type="SUPFAM" id="SSF53474">
    <property type="entry name" value="alpha/beta-Hydrolases"/>
    <property type="match status" value="1"/>
</dbReference>
<dbReference type="OrthoDB" id="3979391at2"/>
<protein>
    <submittedName>
        <fullName evidence="5">PS-10 peptidase S37</fullName>
    </submittedName>
</protein>
<keyword evidence="3" id="KW-0378">Hydrolase</keyword>
<feature type="signal peptide" evidence="4">
    <location>
        <begin position="1"/>
        <end position="23"/>
    </location>
</feature>
<dbReference type="GO" id="GO:0008239">
    <property type="term" value="F:dipeptidyl-peptidase activity"/>
    <property type="evidence" value="ECO:0007669"/>
    <property type="project" value="TreeGrafter"/>
</dbReference>
<evidence type="ECO:0000256" key="4">
    <source>
        <dbReference type="SAM" id="SignalP"/>
    </source>
</evidence>
<reference evidence="6" key="1">
    <citation type="submission" date="2016-10" db="EMBL/GenBank/DDBJ databases">
        <authorList>
            <person name="Varghese N."/>
            <person name="Submissions S."/>
        </authorList>
    </citation>
    <scope>NUCLEOTIDE SEQUENCE [LARGE SCALE GENOMIC DNA]</scope>
    <source>
        <strain evidence="6">CGMCC 4.6609</strain>
    </source>
</reference>
<dbReference type="EMBL" id="FNIX01000020">
    <property type="protein sequence ID" value="SDP91775.1"/>
    <property type="molecule type" value="Genomic_DNA"/>
</dbReference>
<gene>
    <name evidence="5" type="ORF">SAMN05421507_12097</name>
</gene>
<keyword evidence="2 4" id="KW-0732">Signal</keyword>
<dbReference type="Pfam" id="PF05576">
    <property type="entry name" value="Peptidase_S37"/>
    <property type="match status" value="1"/>
</dbReference>
<dbReference type="ESTHER" id="9pseu-a0a1h0wmn2">
    <property type="family name" value="Peptidase_S37"/>
</dbReference>
<evidence type="ECO:0000313" key="6">
    <source>
        <dbReference type="Proteomes" id="UP000199691"/>
    </source>
</evidence>
<dbReference type="GO" id="GO:0006508">
    <property type="term" value="P:proteolysis"/>
    <property type="evidence" value="ECO:0007669"/>
    <property type="project" value="UniProtKB-KW"/>
</dbReference>
<dbReference type="Proteomes" id="UP000199691">
    <property type="component" value="Unassembled WGS sequence"/>
</dbReference>